<protein>
    <submittedName>
        <fullName evidence="4">Uncharacterized protein</fullName>
    </submittedName>
</protein>
<dbReference type="PANTHER" id="PTHR45840">
    <property type="entry name" value="RHOMBOID-RELATED PROTEIN"/>
    <property type="match status" value="1"/>
</dbReference>
<comment type="similarity">
    <text evidence="1">Belongs to the peptidase S54 family.</text>
</comment>
<accession>A0A915L1F2</accession>
<keyword evidence="2" id="KW-0812">Transmembrane</keyword>
<evidence type="ECO:0000313" key="3">
    <source>
        <dbReference type="Proteomes" id="UP000887565"/>
    </source>
</evidence>
<dbReference type="InterPro" id="IPR051739">
    <property type="entry name" value="Rhomboid_IM_Serine_Proteases"/>
</dbReference>
<dbReference type="AlphaFoldDB" id="A0A915L1F2"/>
<sequence length="153" mass="17910">MLASSPNLFLKDFSEEHKMTCSSAQVILIQNAMTYIVWEITKPDYGSSLWQKFVYSIIGVVLPEQECENVYEKLNEKICLPPPIFFISLSFVQILAYVILVVRNYEFNLWEGCPGCYNETVKDKIVHKLVFLSYRRTDFWRYISYILIHSGNS</sequence>
<keyword evidence="2" id="KW-1133">Transmembrane helix</keyword>
<dbReference type="Proteomes" id="UP000887565">
    <property type="component" value="Unplaced"/>
</dbReference>
<proteinExistence type="inferred from homology"/>
<dbReference type="WBParaSite" id="nRc.2.0.1.t44306-RA">
    <property type="protein sequence ID" value="nRc.2.0.1.t44306-RA"/>
    <property type="gene ID" value="nRc.2.0.1.g44306"/>
</dbReference>
<organism evidence="3 4">
    <name type="scientific">Romanomermis culicivorax</name>
    <name type="common">Nematode worm</name>
    <dbReference type="NCBI Taxonomy" id="13658"/>
    <lineage>
        <taxon>Eukaryota</taxon>
        <taxon>Metazoa</taxon>
        <taxon>Ecdysozoa</taxon>
        <taxon>Nematoda</taxon>
        <taxon>Enoplea</taxon>
        <taxon>Dorylaimia</taxon>
        <taxon>Mermithida</taxon>
        <taxon>Mermithoidea</taxon>
        <taxon>Mermithidae</taxon>
        <taxon>Romanomermis</taxon>
    </lineage>
</organism>
<evidence type="ECO:0000256" key="2">
    <source>
        <dbReference type="SAM" id="Phobius"/>
    </source>
</evidence>
<keyword evidence="2" id="KW-0472">Membrane</keyword>
<dbReference type="GO" id="GO:0004252">
    <property type="term" value="F:serine-type endopeptidase activity"/>
    <property type="evidence" value="ECO:0007669"/>
    <property type="project" value="TreeGrafter"/>
</dbReference>
<reference evidence="4" key="1">
    <citation type="submission" date="2022-11" db="UniProtKB">
        <authorList>
            <consortium name="WormBaseParasite"/>
        </authorList>
    </citation>
    <scope>IDENTIFICATION</scope>
</reference>
<evidence type="ECO:0000256" key="1">
    <source>
        <dbReference type="ARBA" id="ARBA00009045"/>
    </source>
</evidence>
<evidence type="ECO:0000313" key="4">
    <source>
        <dbReference type="WBParaSite" id="nRc.2.0.1.t44306-RA"/>
    </source>
</evidence>
<name>A0A915L1F2_ROMCU</name>
<feature type="transmembrane region" description="Helical" evidence="2">
    <location>
        <begin position="84"/>
        <end position="102"/>
    </location>
</feature>
<dbReference type="PANTHER" id="PTHR45840:SF9">
    <property type="entry name" value="INACTIVE RHOMBOID-RELATED PROTEIN 2"/>
    <property type="match status" value="1"/>
</dbReference>
<keyword evidence="3" id="KW-1185">Reference proteome</keyword>